<keyword evidence="1" id="KW-0560">Oxidoreductase</keyword>
<evidence type="ECO:0000256" key="1">
    <source>
        <dbReference type="ARBA" id="ARBA00023002"/>
    </source>
</evidence>
<protein>
    <submittedName>
        <fullName evidence="2">NAD(P)/FAD-dependent oxidoreductase</fullName>
    </submittedName>
</protein>
<dbReference type="InterPro" id="IPR050982">
    <property type="entry name" value="Auxin_biosynth/cation_transpt"/>
</dbReference>
<reference evidence="2 3" key="1">
    <citation type="journal article" date="2019" name="Int. J. Syst. Evol. Microbiol.">
        <title>The Global Catalogue of Microorganisms (GCM) 10K type strain sequencing project: providing services to taxonomists for standard genome sequencing and annotation.</title>
        <authorList>
            <consortium name="The Broad Institute Genomics Platform"/>
            <consortium name="The Broad Institute Genome Sequencing Center for Infectious Disease"/>
            <person name="Wu L."/>
            <person name="Ma J."/>
        </authorList>
    </citation>
    <scope>NUCLEOTIDE SEQUENCE [LARGE SCALE GENOMIC DNA]</scope>
    <source>
        <strain evidence="2 3">CGMCC 1.3240</strain>
    </source>
</reference>
<evidence type="ECO:0000313" key="3">
    <source>
        <dbReference type="Proteomes" id="UP001596312"/>
    </source>
</evidence>
<dbReference type="Proteomes" id="UP001596312">
    <property type="component" value="Unassembled WGS sequence"/>
</dbReference>
<evidence type="ECO:0000313" key="2">
    <source>
        <dbReference type="EMBL" id="MFC6906430.1"/>
    </source>
</evidence>
<dbReference type="PRINTS" id="PR00411">
    <property type="entry name" value="PNDRDTASEI"/>
</dbReference>
<gene>
    <name evidence="2" type="ORF">ACFQGH_14635</name>
</gene>
<proteinExistence type="predicted"/>
<dbReference type="SUPFAM" id="SSF51905">
    <property type="entry name" value="FAD/NAD(P)-binding domain"/>
    <property type="match status" value="1"/>
</dbReference>
<dbReference type="AlphaFoldDB" id="A0ABD5V8F4"/>
<keyword evidence="3" id="KW-1185">Reference proteome</keyword>
<dbReference type="EMBL" id="JBHSXQ010000004">
    <property type="protein sequence ID" value="MFC6906430.1"/>
    <property type="molecule type" value="Genomic_DNA"/>
</dbReference>
<dbReference type="Pfam" id="PF13738">
    <property type="entry name" value="Pyr_redox_3"/>
    <property type="match status" value="1"/>
</dbReference>
<sequence>MVTITADDPLDVAVVGAGPAGIGVGVALEKLELDVRILDRESIGASFRDWPDEMRLLTPSFPGGFGRTDLNAVTPHTSPAFALDREHPTGEEYAQYLEGVAEFHDLPVETGVEVESVEPMAERRKRPEAVAVDGGTGGFALETSEGPIHSRFVVWAAGEFGSPRREPFPGAEGCVHTADVGSWEEYADRGEEFLVVGGYESGIDAAAGLVDEGARVTVLDGGAPWGLRHPDPSEALSPYTNERLEGALETGRLTLVHGARVERATEKGSGYRVDVAPQELDFDAEPATDAIRDPDREYRVETPPLLATGFEPTLGPVRDRFPSEEGSVELTDRDESPEVPGLFLAGPAVAHNGVEFCFIYKYRTRFAVVAETIGERLDIDTDPLEVYREEGMFMEDLECCEPELCDC</sequence>
<dbReference type="PRINTS" id="PR00368">
    <property type="entry name" value="FADPNR"/>
</dbReference>
<dbReference type="PANTHER" id="PTHR43539">
    <property type="entry name" value="FLAVIN-BINDING MONOOXYGENASE-LIKE PROTEIN (AFU_ORTHOLOGUE AFUA_4G09220)"/>
    <property type="match status" value="1"/>
</dbReference>
<comment type="caution">
    <text evidence="2">The sequence shown here is derived from an EMBL/GenBank/DDBJ whole genome shotgun (WGS) entry which is preliminary data.</text>
</comment>
<accession>A0ABD5V8F4</accession>
<dbReference type="InterPro" id="IPR036188">
    <property type="entry name" value="FAD/NAD-bd_sf"/>
</dbReference>
<dbReference type="Gene3D" id="3.50.50.60">
    <property type="entry name" value="FAD/NAD(P)-binding domain"/>
    <property type="match status" value="2"/>
</dbReference>
<dbReference type="GO" id="GO:0016491">
    <property type="term" value="F:oxidoreductase activity"/>
    <property type="evidence" value="ECO:0007669"/>
    <property type="project" value="UniProtKB-KW"/>
</dbReference>
<name>A0ABD5V8F4_9EURY</name>
<dbReference type="PANTHER" id="PTHR43539:SF89">
    <property type="entry name" value="NAD(P)-BINDING DOMAIN-CONTAINING PROTEIN"/>
    <property type="match status" value="1"/>
</dbReference>
<organism evidence="2 3">
    <name type="scientific">Halalkalicoccus tibetensis</name>
    <dbReference type="NCBI Taxonomy" id="175632"/>
    <lineage>
        <taxon>Archaea</taxon>
        <taxon>Methanobacteriati</taxon>
        <taxon>Methanobacteriota</taxon>
        <taxon>Stenosarchaea group</taxon>
        <taxon>Halobacteria</taxon>
        <taxon>Halobacteriales</taxon>
        <taxon>Halococcaceae</taxon>
        <taxon>Halalkalicoccus</taxon>
    </lineage>
</organism>
<dbReference type="RefSeq" id="WP_340605000.1">
    <property type="nucleotide sequence ID" value="NZ_JBBMXV010000004.1"/>
</dbReference>